<dbReference type="InterPro" id="IPR004798">
    <property type="entry name" value="CAX-like"/>
</dbReference>
<dbReference type="STRING" id="1408157.A0A1J7JEJ6"/>
<dbReference type="InterPro" id="IPR004837">
    <property type="entry name" value="NaCa_Exmemb"/>
</dbReference>
<evidence type="ECO:0000256" key="5">
    <source>
        <dbReference type="ARBA" id="ARBA00022692"/>
    </source>
</evidence>
<dbReference type="InterPro" id="IPR004713">
    <property type="entry name" value="CaH_exchang"/>
</dbReference>
<keyword evidence="4 10" id="KW-0109">Calcium transport</keyword>
<feature type="transmembrane region" description="Helical" evidence="10">
    <location>
        <begin position="240"/>
        <end position="258"/>
    </location>
</feature>
<evidence type="ECO:0000256" key="1">
    <source>
        <dbReference type="ARBA" id="ARBA00004127"/>
    </source>
</evidence>
<accession>A0A1J7JEJ6</accession>
<feature type="domain" description="Sodium/calcium exchanger membrane region" evidence="12">
    <location>
        <begin position="89"/>
        <end position="259"/>
    </location>
</feature>
<comment type="subcellular location">
    <subcellularLocation>
        <location evidence="1">Endomembrane system</location>
        <topology evidence="1">Multi-pass membrane protein</topology>
    </subcellularLocation>
    <subcellularLocation>
        <location evidence="10">Vacuole membrane</location>
    </subcellularLocation>
</comment>
<feature type="domain" description="Sodium/calcium exchanger membrane region" evidence="12">
    <location>
        <begin position="297"/>
        <end position="436"/>
    </location>
</feature>
<keyword evidence="3 10" id="KW-0813">Transport</keyword>
<keyword evidence="7 10" id="KW-1133">Transmembrane helix</keyword>
<feature type="transmembrane region" description="Helical" evidence="10">
    <location>
        <begin position="396"/>
        <end position="413"/>
    </location>
</feature>
<feature type="transmembrane region" description="Helical" evidence="10">
    <location>
        <begin position="88"/>
        <end position="109"/>
    </location>
</feature>
<evidence type="ECO:0000256" key="10">
    <source>
        <dbReference type="RuleBase" id="RU365028"/>
    </source>
</evidence>
<feature type="region of interest" description="Disordered" evidence="11">
    <location>
        <begin position="1"/>
        <end position="42"/>
    </location>
</feature>
<feature type="transmembrane region" description="Helical" evidence="10">
    <location>
        <begin position="205"/>
        <end position="228"/>
    </location>
</feature>
<feature type="transmembrane region" description="Helical" evidence="10">
    <location>
        <begin position="420"/>
        <end position="440"/>
    </location>
</feature>
<keyword evidence="10" id="KW-0050">Antiport</keyword>
<feature type="transmembrane region" description="Helical" evidence="10">
    <location>
        <begin position="121"/>
        <end position="144"/>
    </location>
</feature>
<dbReference type="GO" id="GO:0012505">
    <property type="term" value="C:endomembrane system"/>
    <property type="evidence" value="ECO:0007669"/>
    <property type="project" value="UniProtKB-SubCell"/>
</dbReference>
<evidence type="ECO:0000256" key="3">
    <source>
        <dbReference type="ARBA" id="ARBA00022448"/>
    </source>
</evidence>
<evidence type="ECO:0000256" key="6">
    <source>
        <dbReference type="ARBA" id="ARBA00022837"/>
    </source>
</evidence>
<dbReference type="EMBL" id="KV875095">
    <property type="protein sequence ID" value="OIW31753.1"/>
    <property type="molecule type" value="Genomic_DNA"/>
</dbReference>
<protein>
    <recommendedName>
        <fullName evidence="10">Vacuolar calcium ion transporter</fullName>
    </recommendedName>
</protein>
<evidence type="ECO:0000256" key="11">
    <source>
        <dbReference type="SAM" id="MobiDB-lite"/>
    </source>
</evidence>
<comment type="function">
    <text evidence="10">Has a role in promoting intracellular calcium ion sequestration via the exchange of calcium ions for hydrogen ions across the vacuolar membrane. Involved also in manganese ion homeostasis via its uptake into the vacuole.</text>
</comment>
<keyword evidence="14" id="KW-1185">Reference proteome</keyword>
<keyword evidence="9 10" id="KW-0472">Membrane</keyword>
<evidence type="ECO:0000256" key="2">
    <source>
        <dbReference type="ARBA" id="ARBA00008170"/>
    </source>
</evidence>
<gene>
    <name evidence="13" type="ORF">CONLIGDRAFT_572535</name>
</gene>
<dbReference type="FunFam" id="1.20.1420.30:FF:000026">
    <property type="entry name" value="Vacuolar calcium ion transporter"/>
    <property type="match status" value="1"/>
</dbReference>
<dbReference type="NCBIfam" id="TIGR00378">
    <property type="entry name" value="cax"/>
    <property type="match status" value="1"/>
</dbReference>
<dbReference type="GO" id="GO:0015369">
    <property type="term" value="F:calcium:proton antiporter activity"/>
    <property type="evidence" value="ECO:0007669"/>
    <property type="project" value="UniProtKB-UniRule"/>
</dbReference>
<dbReference type="InterPro" id="IPR044880">
    <property type="entry name" value="NCX_ion-bd_dom_sf"/>
</dbReference>
<comment type="caution">
    <text evidence="10">Lacks conserved residue(s) required for the propagation of feature annotation.</text>
</comment>
<evidence type="ECO:0000256" key="9">
    <source>
        <dbReference type="ARBA" id="ARBA00023136"/>
    </source>
</evidence>
<dbReference type="PANTHER" id="PTHR31503:SF14">
    <property type="entry name" value="VACUOLAR CALCIUM ION TRANSPORTER"/>
    <property type="match status" value="1"/>
</dbReference>
<keyword evidence="6 10" id="KW-0106">Calcium</keyword>
<keyword evidence="10" id="KW-0926">Vacuole</keyword>
<dbReference type="Gene3D" id="1.20.1420.30">
    <property type="entry name" value="NCX, central ion-binding region"/>
    <property type="match status" value="2"/>
</dbReference>
<evidence type="ECO:0000256" key="4">
    <source>
        <dbReference type="ARBA" id="ARBA00022568"/>
    </source>
</evidence>
<evidence type="ECO:0000259" key="12">
    <source>
        <dbReference type="Pfam" id="PF01699"/>
    </source>
</evidence>
<evidence type="ECO:0000313" key="14">
    <source>
        <dbReference type="Proteomes" id="UP000182658"/>
    </source>
</evidence>
<dbReference type="GO" id="GO:0006874">
    <property type="term" value="P:intracellular calcium ion homeostasis"/>
    <property type="evidence" value="ECO:0007669"/>
    <property type="project" value="TreeGrafter"/>
</dbReference>
<dbReference type="GO" id="GO:0000329">
    <property type="term" value="C:fungal-type vacuole membrane"/>
    <property type="evidence" value="ECO:0007669"/>
    <property type="project" value="TreeGrafter"/>
</dbReference>
<dbReference type="OrthoDB" id="1699231at2759"/>
<evidence type="ECO:0000256" key="8">
    <source>
        <dbReference type="ARBA" id="ARBA00023065"/>
    </source>
</evidence>
<dbReference type="AlphaFoldDB" id="A0A1J7JEJ6"/>
<comment type="similarity">
    <text evidence="2 10">Belongs to the Ca(2+):cation antiporter (CaCA) (TC 2.A.19) family.</text>
</comment>
<name>A0A1J7JEJ6_9PEZI</name>
<evidence type="ECO:0000313" key="13">
    <source>
        <dbReference type="EMBL" id="OIW31753.1"/>
    </source>
</evidence>
<keyword evidence="5 10" id="KW-0812">Transmembrane</keyword>
<dbReference type="PANTHER" id="PTHR31503">
    <property type="entry name" value="VACUOLAR CALCIUM ION TRANSPORTER"/>
    <property type="match status" value="1"/>
</dbReference>
<reference evidence="13 14" key="1">
    <citation type="submission" date="2016-10" db="EMBL/GenBank/DDBJ databases">
        <title>Draft genome sequence of Coniochaeta ligniaria NRRL30616, a lignocellulolytic fungus for bioabatement of inhibitors in plant biomass hydrolysates.</title>
        <authorList>
            <consortium name="DOE Joint Genome Institute"/>
            <person name="Jimenez D.J."/>
            <person name="Hector R.E."/>
            <person name="Riley R."/>
            <person name="Sun H."/>
            <person name="Grigoriev I.V."/>
            <person name="Van Elsas J.D."/>
            <person name="Nichols N.N."/>
        </authorList>
    </citation>
    <scope>NUCLEOTIDE SEQUENCE [LARGE SCALE GENOMIC DNA]</scope>
    <source>
        <strain evidence="13 14">NRRL 30616</strain>
    </source>
</reference>
<dbReference type="FunFam" id="1.20.1420.30:FF:000027">
    <property type="entry name" value="Vacuolar calcium ion transporter"/>
    <property type="match status" value="1"/>
</dbReference>
<proteinExistence type="inferred from homology"/>
<feature type="transmembrane region" description="Helical" evidence="10">
    <location>
        <begin position="164"/>
        <end position="184"/>
    </location>
</feature>
<keyword evidence="8 10" id="KW-0406">Ion transport</keyword>
<dbReference type="Proteomes" id="UP000182658">
    <property type="component" value="Unassembled WGS sequence"/>
</dbReference>
<sequence length="457" mass="49254">MPPEKRRTSRTSQNGSLPVHQNDVDTSNGVTKRIKPAGESGRSGVDPLHFLRIIFRSSSKASRLCNLLWPVVPAAIAVRYALPDNKTSHLIVFVLAYLAMIPCANLIGFAGQELARKTPHVWGVLIETTVGSVVEIILFMVLISRVDDAAVAQGGVDYIEVIKAAILGSILATMLLCLGLCFIAGGIRRDEQTFSESVSEAGSGLLLTAGFGLAIPTAFQASLVGGAYTDADILRKTIDISRVTAVLLMIAYFVFVYFQARTHHGIYDAIFEADEEKDRDRTKDLKKEKLTLTECVLSLVVSVALVTVIAIALVDQIHSIVEDRGVSDSFMGLILVPLVEKAAEHLTAIDEAYDNQMNFALSHVLGATLQTALFNAPLVVIVGWGLDRDMGLNFEVFNLIVLILAIITVGNFLRDQKSNYLEGFLCVIVYVAIAVAAAYYPNPVHGGGAESGGGEGH</sequence>
<evidence type="ECO:0000256" key="7">
    <source>
        <dbReference type="ARBA" id="ARBA00022989"/>
    </source>
</evidence>
<dbReference type="InParanoid" id="A0A1J7JEJ6"/>
<feature type="transmembrane region" description="Helical" evidence="10">
    <location>
        <begin position="290"/>
        <end position="314"/>
    </location>
</feature>
<feature type="transmembrane region" description="Helical" evidence="10">
    <location>
        <begin position="364"/>
        <end position="384"/>
    </location>
</feature>
<organism evidence="13 14">
    <name type="scientific">Coniochaeta ligniaria NRRL 30616</name>
    <dbReference type="NCBI Taxonomy" id="1408157"/>
    <lineage>
        <taxon>Eukaryota</taxon>
        <taxon>Fungi</taxon>
        <taxon>Dikarya</taxon>
        <taxon>Ascomycota</taxon>
        <taxon>Pezizomycotina</taxon>
        <taxon>Sordariomycetes</taxon>
        <taxon>Sordariomycetidae</taxon>
        <taxon>Coniochaetales</taxon>
        <taxon>Coniochaetaceae</taxon>
        <taxon>Coniochaeta</taxon>
    </lineage>
</organism>
<dbReference type="Pfam" id="PF01699">
    <property type="entry name" value="Na_Ca_ex"/>
    <property type="match status" value="2"/>
</dbReference>